<gene>
    <name evidence="2" type="ORF">RJ641_019915</name>
</gene>
<accession>A0AAN8UDG6</accession>
<feature type="signal peptide" evidence="1">
    <location>
        <begin position="1"/>
        <end position="28"/>
    </location>
</feature>
<comment type="caution">
    <text evidence="2">The sequence shown here is derived from an EMBL/GenBank/DDBJ whole genome shotgun (WGS) entry which is preliminary data.</text>
</comment>
<keyword evidence="3" id="KW-1185">Reference proteome</keyword>
<organism evidence="2 3">
    <name type="scientific">Dillenia turbinata</name>
    <dbReference type="NCBI Taxonomy" id="194707"/>
    <lineage>
        <taxon>Eukaryota</taxon>
        <taxon>Viridiplantae</taxon>
        <taxon>Streptophyta</taxon>
        <taxon>Embryophyta</taxon>
        <taxon>Tracheophyta</taxon>
        <taxon>Spermatophyta</taxon>
        <taxon>Magnoliopsida</taxon>
        <taxon>eudicotyledons</taxon>
        <taxon>Gunneridae</taxon>
        <taxon>Pentapetalae</taxon>
        <taxon>Dilleniales</taxon>
        <taxon>Dilleniaceae</taxon>
        <taxon>Dillenia</taxon>
    </lineage>
</organism>
<keyword evidence="1" id="KW-0732">Signal</keyword>
<evidence type="ECO:0000313" key="3">
    <source>
        <dbReference type="Proteomes" id="UP001370490"/>
    </source>
</evidence>
<sequence length="74" mass="7831">MANKSLACTFVTLLIFSMVLAPMLTSEAARLPHRDILQEEIICPACVCCTPAPEGECCDCCAAPIESQSLDGSP</sequence>
<dbReference type="PANTHER" id="PTHR36328">
    <property type="entry name" value="TRANSMEMBRANE PROTEIN"/>
    <property type="match status" value="1"/>
</dbReference>
<dbReference type="EMBL" id="JBAMMX010000025">
    <property type="protein sequence ID" value="KAK6914798.1"/>
    <property type="molecule type" value="Genomic_DNA"/>
</dbReference>
<evidence type="ECO:0000256" key="1">
    <source>
        <dbReference type="SAM" id="SignalP"/>
    </source>
</evidence>
<name>A0AAN8UDG6_9MAGN</name>
<dbReference type="AlphaFoldDB" id="A0AAN8UDG6"/>
<feature type="chain" id="PRO_5043046961" evidence="1">
    <location>
        <begin position="29"/>
        <end position="74"/>
    </location>
</feature>
<dbReference type="Proteomes" id="UP001370490">
    <property type="component" value="Unassembled WGS sequence"/>
</dbReference>
<dbReference type="PANTHER" id="PTHR36328:SF7">
    <property type="entry name" value="TRANSMEMBRANE PROTEIN"/>
    <property type="match status" value="1"/>
</dbReference>
<protein>
    <submittedName>
        <fullName evidence="2">Uncharacterized protein</fullName>
    </submittedName>
</protein>
<evidence type="ECO:0000313" key="2">
    <source>
        <dbReference type="EMBL" id="KAK6914798.1"/>
    </source>
</evidence>
<proteinExistence type="predicted"/>
<reference evidence="2 3" key="1">
    <citation type="submission" date="2023-12" db="EMBL/GenBank/DDBJ databases">
        <title>A high-quality genome assembly for Dillenia turbinata (Dilleniales).</title>
        <authorList>
            <person name="Chanderbali A."/>
        </authorList>
    </citation>
    <scope>NUCLEOTIDE SEQUENCE [LARGE SCALE GENOMIC DNA]</scope>
    <source>
        <strain evidence="2">LSX21</strain>
        <tissue evidence="2">Leaf</tissue>
    </source>
</reference>